<dbReference type="EMBL" id="JACGWL010000010">
    <property type="protein sequence ID" value="KAK4393954.1"/>
    <property type="molecule type" value="Genomic_DNA"/>
</dbReference>
<evidence type="ECO:0000313" key="7">
    <source>
        <dbReference type="EMBL" id="KAK4393954.1"/>
    </source>
</evidence>
<comment type="similarity">
    <text evidence="2">Belongs to the OB-RGRP/VPS55 family.</text>
</comment>
<comment type="subcellular location">
    <subcellularLocation>
        <location evidence="1">Membrane</location>
        <topology evidence="1">Multi-pass membrane protein</topology>
    </subcellularLocation>
</comment>
<protein>
    <submittedName>
        <fullName evidence="7">Vacuolar protein sorting-associated protein 55</fullName>
    </submittedName>
</protein>
<evidence type="ECO:0000256" key="6">
    <source>
        <dbReference type="SAM" id="Phobius"/>
    </source>
</evidence>
<evidence type="ECO:0000256" key="4">
    <source>
        <dbReference type="ARBA" id="ARBA00022989"/>
    </source>
</evidence>
<sequence>MIQSVWVFVFPANLLYYVQYLATVGVIDRELTIWSISIIVSDVDSLCSARLDAFFSFCYDCVFGILNYISKAKSNSHFHFELDSASFCLVIAAAWLVCSSVMQFLQDLPSCFQLASCSKSWLVQYSNWWPMLSALMYVLVPMPCLFFGGGSTQFLTSRDGGGWMDAAKFLTGASAVGSVAIPIILRHAGLIGSGAMFIEFTSFFIFVCTVLCFHRASLDDEW</sequence>
<name>A0AAE1WIG2_9LAMI</name>
<keyword evidence="5 6" id="KW-0472">Membrane</keyword>
<accession>A0AAE1WIG2</accession>
<dbReference type="PANTHER" id="PTHR12050:SF0">
    <property type="entry name" value="RH04491P"/>
    <property type="match status" value="1"/>
</dbReference>
<reference evidence="7" key="1">
    <citation type="submission" date="2020-06" db="EMBL/GenBank/DDBJ databases">
        <authorList>
            <person name="Li T."/>
            <person name="Hu X."/>
            <person name="Zhang T."/>
            <person name="Song X."/>
            <person name="Zhang H."/>
            <person name="Dai N."/>
            <person name="Sheng W."/>
            <person name="Hou X."/>
            <person name="Wei L."/>
        </authorList>
    </citation>
    <scope>NUCLEOTIDE SEQUENCE</scope>
    <source>
        <strain evidence="7">K16</strain>
        <tissue evidence="7">Leaf</tissue>
    </source>
</reference>
<keyword evidence="3 6" id="KW-0812">Transmembrane</keyword>
<dbReference type="AlphaFoldDB" id="A0AAE1WIG2"/>
<dbReference type="Pfam" id="PF04133">
    <property type="entry name" value="Vps55"/>
    <property type="match status" value="1"/>
</dbReference>
<feature type="transmembrane region" description="Helical" evidence="6">
    <location>
        <begin position="169"/>
        <end position="185"/>
    </location>
</feature>
<organism evidence="7 8">
    <name type="scientific">Sesamum angolense</name>
    <dbReference type="NCBI Taxonomy" id="2727404"/>
    <lineage>
        <taxon>Eukaryota</taxon>
        <taxon>Viridiplantae</taxon>
        <taxon>Streptophyta</taxon>
        <taxon>Embryophyta</taxon>
        <taxon>Tracheophyta</taxon>
        <taxon>Spermatophyta</taxon>
        <taxon>Magnoliopsida</taxon>
        <taxon>eudicotyledons</taxon>
        <taxon>Gunneridae</taxon>
        <taxon>Pentapetalae</taxon>
        <taxon>asterids</taxon>
        <taxon>lamiids</taxon>
        <taxon>Lamiales</taxon>
        <taxon>Pedaliaceae</taxon>
        <taxon>Sesamum</taxon>
    </lineage>
</organism>
<proteinExistence type="inferred from homology"/>
<feature type="transmembrane region" description="Helical" evidence="6">
    <location>
        <begin position="82"/>
        <end position="105"/>
    </location>
</feature>
<evidence type="ECO:0000256" key="3">
    <source>
        <dbReference type="ARBA" id="ARBA00022692"/>
    </source>
</evidence>
<evidence type="ECO:0000256" key="2">
    <source>
        <dbReference type="ARBA" id="ARBA00005645"/>
    </source>
</evidence>
<dbReference type="GO" id="GO:0032511">
    <property type="term" value="P:late endosome to vacuole transport via multivesicular body sorting pathway"/>
    <property type="evidence" value="ECO:0007669"/>
    <property type="project" value="TreeGrafter"/>
</dbReference>
<comment type="caution">
    <text evidence="7">The sequence shown here is derived from an EMBL/GenBank/DDBJ whole genome shotgun (WGS) entry which is preliminary data.</text>
</comment>
<gene>
    <name evidence="7" type="ORF">Sango_1866200</name>
</gene>
<keyword evidence="8" id="KW-1185">Reference proteome</keyword>
<dbReference type="GO" id="GO:0016020">
    <property type="term" value="C:membrane"/>
    <property type="evidence" value="ECO:0007669"/>
    <property type="project" value="UniProtKB-SubCell"/>
</dbReference>
<keyword evidence="4 6" id="KW-1133">Transmembrane helix</keyword>
<dbReference type="PANTHER" id="PTHR12050">
    <property type="entry name" value="LEPTIN RECEPTOR-RELATED"/>
    <property type="match status" value="1"/>
</dbReference>
<evidence type="ECO:0000256" key="1">
    <source>
        <dbReference type="ARBA" id="ARBA00004141"/>
    </source>
</evidence>
<reference evidence="7" key="2">
    <citation type="journal article" date="2024" name="Plant">
        <title>Genomic evolution and insights into agronomic trait innovations of Sesamum species.</title>
        <authorList>
            <person name="Miao H."/>
            <person name="Wang L."/>
            <person name="Qu L."/>
            <person name="Liu H."/>
            <person name="Sun Y."/>
            <person name="Le M."/>
            <person name="Wang Q."/>
            <person name="Wei S."/>
            <person name="Zheng Y."/>
            <person name="Lin W."/>
            <person name="Duan Y."/>
            <person name="Cao H."/>
            <person name="Xiong S."/>
            <person name="Wang X."/>
            <person name="Wei L."/>
            <person name="Li C."/>
            <person name="Ma Q."/>
            <person name="Ju M."/>
            <person name="Zhao R."/>
            <person name="Li G."/>
            <person name="Mu C."/>
            <person name="Tian Q."/>
            <person name="Mei H."/>
            <person name="Zhang T."/>
            <person name="Gao T."/>
            <person name="Zhang H."/>
        </authorList>
    </citation>
    <scope>NUCLEOTIDE SEQUENCE</scope>
    <source>
        <strain evidence="7">K16</strain>
    </source>
</reference>
<evidence type="ECO:0000313" key="8">
    <source>
        <dbReference type="Proteomes" id="UP001289374"/>
    </source>
</evidence>
<feature type="transmembrane region" description="Helical" evidence="6">
    <location>
        <begin position="53"/>
        <end position="70"/>
    </location>
</feature>
<evidence type="ECO:0000256" key="5">
    <source>
        <dbReference type="ARBA" id="ARBA00023136"/>
    </source>
</evidence>
<dbReference type="Proteomes" id="UP001289374">
    <property type="component" value="Unassembled WGS sequence"/>
</dbReference>
<feature type="transmembrane region" description="Helical" evidence="6">
    <location>
        <begin position="191"/>
        <end position="213"/>
    </location>
</feature>
<dbReference type="InterPro" id="IPR007262">
    <property type="entry name" value="Vps55/LEPROT"/>
</dbReference>
<dbReference type="GO" id="GO:0005768">
    <property type="term" value="C:endosome"/>
    <property type="evidence" value="ECO:0007669"/>
    <property type="project" value="TreeGrafter"/>
</dbReference>
<feature type="transmembrane region" description="Helical" evidence="6">
    <location>
        <begin position="128"/>
        <end position="148"/>
    </location>
</feature>